<evidence type="ECO:0000259" key="1">
    <source>
        <dbReference type="Pfam" id="PF13840"/>
    </source>
</evidence>
<dbReference type="InterPro" id="IPR027795">
    <property type="entry name" value="CASTOR_ACT_dom"/>
</dbReference>
<dbReference type="Pfam" id="PF13840">
    <property type="entry name" value="ACT_7"/>
    <property type="match status" value="1"/>
</dbReference>
<evidence type="ECO:0000313" key="2">
    <source>
        <dbReference type="EMBL" id="RKE96310.1"/>
    </source>
</evidence>
<dbReference type="STRING" id="1443111.Z949_2859"/>
<proteinExistence type="predicted"/>
<dbReference type="PANTHER" id="PTHR39199">
    <property type="entry name" value="BLR5128 PROTEIN"/>
    <property type="match status" value="1"/>
</dbReference>
<dbReference type="RefSeq" id="WP_025063256.1">
    <property type="nucleotide sequence ID" value="NZ_RAQK01000001.1"/>
</dbReference>
<dbReference type="Gene3D" id="3.30.2130.10">
    <property type="entry name" value="VC0802-like"/>
    <property type="match status" value="1"/>
</dbReference>
<sequence>MSGIAAKIAHSASDMIAGMAPSLLDGLFVFASTTDNELLIRTAPHVRGLFLEAEGSSLILPLDVATAEGLDISAPMHCITLTVHSALDGVGLTAAVASALADHNIPCNMVAAFYHDHVFVPETDAANAMRILQALQKNQCASESP</sequence>
<gene>
    <name evidence="2" type="ORF">C8N30_0868</name>
</gene>
<dbReference type="PANTHER" id="PTHR39199:SF1">
    <property type="entry name" value="BLR5128 PROTEIN"/>
    <property type="match status" value="1"/>
</dbReference>
<dbReference type="SUPFAM" id="SSF55021">
    <property type="entry name" value="ACT-like"/>
    <property type="match status" value="2"/>
</dbReference>
<protein>
    <recommendedName>
        <fullName evidence="1">CASTOR ACT domain-containing protein</fullName>
    </recommendedName>
</protein>
<feature type="domain" description="CASTOR ACT" evidence="1">
    <location>
        <begin position="75"/>
        <end position="133"/>
    </location>
</feature>
<comment type="caution">
    <text evidence="2">The sequence shown here is derived from an EMBL/GenBank/DDBJ whole genome shotgun (WGS) entry which is preliminary data.</text>
</comment>
<keyword evidence="3" id="KW-1185">Reference proteome</keyword>
<dbReference type="EMBL" id="RAQK01000001">
    <property type="protein sequence ID" value="RKE96310.1"/>
    <property type="molecule type" value="Genomic_DNA"/>
</dbReference>
<dbReference type="InterPro" id="IPR045865">
    <property type="entry name" value="ACT-like_dom_sf"/>
</dbReference>
<dbReference type="OrthoDB" id="517867at2"/>
<accession>A0A420DQ56</accession>
<dbReference type="Proteomes" id="UP000284407">
    <property type="component" value="Unassembled WGS sequence"/>
</dbReference>
<organism evidence="2 3">
    <name type="scientific">Sulfitobacter guttiformis</name>
    <dbReference type="NCBI Taxonomy" id="74349"/>
    <lineage>
        <taxon>Bacteria</taxon>
        <taxon>Pseudomonadati</taxon>
        <taxon>Pseudomonadota</taxon>
        <taxon>Alphaproteobacteria</taxon>
        <taxon>Rhodobacterales</taxon>
        <taxon>Roseobacteraceae</taxon>
        <taxon>Sulfitobacter</taxon>
    </lineage>
</organism>
<evidence type="ECO:0000313" key="3">
    <source>
        <dbReference type="Proteomes" id="UP000284407"/>
    </source>
</evidence>
<name>A0A420DQ56_9RHOB</name>
<reference evidence="2 3" key="1">
    <citation type="submission" date="2018-09" db="EMBL/GenBank/DDBJ databases">
        <title>Genomic Encyclopedia of Archaeal and Bacterial Type Strains, Phase II (KMG-II): from individual species to whole genera.</title>
        <authorList>
            <person name="Goeker M."/>
        </authorList>
    </citation>
    <scope>NUCLEOTIDE SEQUENCE [LARGE SCALE GENOMIC DNA]</scope>
    <source>
        <strain evidence="2 3">DSM 11458</strain>
    </source>
</reference>
<dbReference type="AlphaFoldDB" id="A0A420DQ56"/>